<dbReference type="Pfam" id="PF09745">
    <property type="entry name" value="NSRP1_N"/>
    <property type="match status" value="1"/>
</dbReference>
<dbReference type="PANTHER" id="PTHR30060:SF0">
    <property type="entry name" value="COILED-COIL PROTEIN (DUF2040)-RELATED"/>
    <property type="match status" value="1"/>
</dbReference>
<keyword evidence="5" id="KW-1133">Transmembrane helix</keyword>
<evidence type="ECO:0000256" key="3">
    <source>
        <dbReference type="SAM" id="Coils"/>
    </source>
</evidence>
<proteinExistence type="inferred from homology"/>
<dbReference type="KEGG" id="peu:105112700"/>
<dbReference type="GeneID" id="105112700"/>
<feature type="transmembrane region" description="Helical" evidence="5">
    <location>
        <begin position="25"/>
        <end position="48"/>
    </location>
</feature>
<evidence type="ECO:0000259" key="6">
    <source>
        <dbReference type="Pfam" id="PF09745"/>
    </source>
</evidence>
<evidence type="ECO:0000256" key="2">
    <source>
        <dbReference type="ARBA" id="ARBA00023054"/>
    </source>
</evidence>
<evidence type="ECO:0000256" key="5">
    <source>
        <dbReference type="SAM" id="Phobius"/>
    </source>
</evidence>
<feature type="region of interest" description="Disordered" evidence="4">
    <location>
        <begin position="154"/>
        <end position="218"/>
    </location>
</feature>
<feature type="coiled-coil region" evidence="3">
    <location>
        <begin position="94"/>
        <end position="121"/>
    </location>
</feature>
<comment type="similarity">
    <text evidence="1">Belongs to the NSRP1 family.</text>
</comment>
<dbReference type="Proteomes" id="UP000694918">
    <property type="component" value="Unplaced"/>
</dbReference>
<organism evidence="7 8">
    <name type="scientific">Populus euphratica</name>
    <name type="common">Euphrates poplar</name>
    <dbReference type="NCBI Taxonomy" id="75702"/>
    <lineage>
        <taxon>Eukaryota</taxon>
        <taxon>Viridiplantae</taxon>
        <taxon>Streptophyta</taxon>
        <taxon>Embryophyta</taxon>
        <taxon>Tracheophyta</taxon>
        <taxon>Spermatophyta</taxon>
        <taxon>Magnoliopsida</taxon>
        <taxon>eudicotyledons</taxon>
        <taxon>Gunneridae</taxon>
        <taxon>Pentapetalae</taxon>
        <taxon>rosids</taxon>
        <taxon>fabids</taxon>
        <taxon>Malpighiales</taxon>
        <taxon>Salicaceae</taxon>
        <taxon>Saliceae</taxon>
        <taxon>Populus</taxon>
    </lineage>
</organism>
<keyword evidence="7" id="KW-1185">Reference proteome</keyword>
<sequence length="247" mass="28047">MMEFMTNEAENCSAKSPRSRKERGILMVLTKSLLGTSGVLLPVGVVIMSKNIKTSMERQRQHDNAFEKNLATERSRDDQLYADKDKFVTAAYKRKLAEQEKWMEEERLRELKEEKEDVTKKSDLSDFYFNIGKNAALVAKDIAAKKQGKQEKQAEFRKLENLDDPVAGETSDKNHAFSGPKFVLKSSSVKEAHLNETSPPRSSEPLDPKPVSDKPVSGTSILKEKLQLNNHRSVNQITIIIKEIKMH</sequence>
<dbReference type="PANTHER" id="PTHR30060">
    <property type="entry name" value="INNER MEMBRANE PROTEIN"/>
    <property type="match status" value="1"/>
</dbReference>
<dbReference type="GO" id="GO:0000381">
    <property type="term" value="P:regulation of alternative mRNA splicing, via spliceosome"/>
    <property type="evidence" value="ECO:0007669"/>
    <property type="project" value="InterPro"/>
</dbReference>
<evidence type="ECO:0000256" key="1">
    <source>
        <dbReference type="ARBA" id="ARBA00010126"/>
    </source>
</evidence>
<gene>
    <name evidence="8" type="primary">LOC105112700</name>
</gene>
<dbReference type="AlphaFoldDB" id="A0AAJ6T9S2"/>
<evidence type="ECO:0000313" key="7">
    <source>
        <dbReference type="Proteomes" id="UP000694918"/>
    </source>
</evidence>
<dbReference type="InterPro" id="IPR018612">
    <property type="entry name" value="NSRP1_N"/>
</dbReference>
<name>A0AAJ6T9S2_POPEU</name>
<feature type="domain" description="Nuclear speckle splicing regulatory protein 1 N-terminal" evidence="6">
    <location>
        <begin position="49"/>
        <end position="121"/>
    </location>
</feature>
<reference evidence="8" key="1">
    <citation type="submission" date="2025-08" db="UniProtKB">
        <authorList>
            <consortium name="RefSeq"/>
        </authorList>
    </citation>
    <scope>IDENTIFICATION</scope>
</reference>
<protein>
    <submittedName>
        <fullName evidence="8">Nuclear speckle splicing regulatory protein 1-like isoform X1</fullName>
    </submittedName>
</protein>
<keyword evidence="2 3" id="KW-0175">Coiled coil</keyword>
<dbReference type="RefSeq" id="XP_011006786.1">
    <property type="nucleotide sequence ID" value="XM_011008484.1"/>
</dbReference>
<keyword evidence="5" id="KW-0472">Membrane</keyword>
<evidence type="ECO:0000256" key="4">
    <source>
        <dbReference type="SAM" id="MobiDB-lite"/>
    </source>
</evidence>
<evidence type="ECO:0000313" key="8">
    <source>
        <dbReference type="RefSeq" id="XP_011006786.1"/>
    </source>
</evidence>
<keyword evidence="5" id="KW-0812">Transmembrane</keyword>
<accession>A0AAJ6T9S2</accession>